<dbReference type="GO" id="GO:0005524">
    <property type="term" value="F:ATP binding"/>
    <property type="evidence" value="ECO:0007669"/>
    <property type="project" value="UniProtKB-KW"/>
</dbReference>
<organism evidence="15 16">
    <name type="scientific">Variimorphobacter saccharofermentans</name>
    <dbReference type="NCBI Taxonomy" id="2755051"/>
    <lineage>
        <taxon>Bacteria</taxon>
        <taxon>Bacillati</taxon>
        <taxon>Bacillota</taxon>
        <taxon>Clostridia</taxon>
        <taxon>Lachnospirales</taxon>
        <taxon>Lachnospiraceae</taxon>
        <taxon>Variimorphobacter</taxon>
    </lineage>
</organism>
<evidence type="ECO:0000256" key="12">
    <source>
        <dbReference type="SAM" id="Coils"/>
    </source>
</evidence>
<evidence type="ECO:0000256" key="9">
    <source>
        <dbReference type="ARBA" id="ARBA00022989"/>
    </source>
</evidence>
<keyword evidence="5 13" id="KW-0812">Transmembrane</keyword>
<keyword evidence="10" id="KW-0902">Two-component regulatory system</keyword>
<evidence type="ECO:0000256" key="2">
    <source>
        <dbReference type="ARBA" id="ARBA00022475"/>
    </source>
</evidence>
<feature type="domain" description="HAMP" evidence="14">
    <location>
        <begin position="336"/>
        <end position="390"/>
    </location>
</feature>
<evidence type="ECO:0000256" key="5">
    <source>
        <dbReference type="ARBA" id="ARBA00022692"/>
    </source>
</evidence>
<name>A0A839K420_9FIRM</name>
<dbReference type="GO" id="GO:0005886">
    <property type="term" value="C:plasma membrane"/>
    <property type="evidence" value="ECO:0007669"/>
    <property type="project" value="UniProtKB-SubCell"/>
</dbReference>
<keyword evidence="7 15" id="KW-0418">Kinase</keyword>
<dbReference type="InterPro" id="IPR036890">
    <property type="entry name" value="HATPase_C_sf"/>
</dbReference>
<keyword evidence="4" id="KW-0808">Transferase</keyword>
<evidence type="ECO:0000256" key="8">
    <source>
        <dbReference type="ARBA" id="ARBA00022840"/>
    </source>
</evidence>
<accession>A0A839K420</accession>
<dbReference type="Pfam" id="PF02518">
    <property type="entry name" value="HATPase_c"/>
    <property type="match status" value="1"/>
</dbReference>
<gene>
    <name evidence="15" type="ORF">H0486_13715</name>
</gene>
<proteinExistence type="predicted"/>
<dbReference type="SMART" id="SM00304">
    <property type="entry name" value="HAMP"/>
    <property type="match status" value="1"/>
</dbReference>
<evidence type="ECO:0000256" key="6">
    <source>
        <dbReference type="ARBA" id="ARBA00022741"/>
    </source>
</evidence>
<dbReference type="InterPro" id="IPR010559">
    <property type="entry name" value="Sig_transdc_His_kin_internal"/>
</dbReference>
<keyword evidence="12" id="KW-0175">Coiled coil</keyword>
<keyword evidence="11 13" id="KW-0472">Membrane</keyword>
<keyword evidence="3" id="KW-0597">Phosphoprotein</keyword>
<dbReference type="SUPFAM" id="SSF55874">
    <property type="entry name" value="ATPase domain of HSP90 chaperone/DNA topoisomerase II/histidine kinase"/>
    <property type="match status" value="1"/>
</dbReference>
<dbReference type="InterPro" id="IPR033479">
    <property type="entry name" value="dCache_1"/>
</dbReference>
<reference evidence="15 16" key="1">
    <citation type="submission" date="2020-07" db="EMBL/GenBank/DDBJ databases">
        <title>Characterization and genome sequencing of isolate MD1, a novel member within the family Lachnospiraceae.</title>
        <authorList>
            <person name="Rettenmaier R."/>
            <person name="Di Bello L."/>
            <person name="Zinser C."/>
            <person name="Scheitz K."/>
            <person name="Liebl W."/>
            <person name="Zverlov V."/>
        </authorList>
    </citation>
    <scope>NUCLEOTIDE SEQUENCE [LARGE SCALE GENOMIC DNA]</scope>
    <source>
        <strain evidence="15 16">MD1</strain>
    </source>
</reference>
<keyword evidence="8" id="KW-0067">ATP-binding</keyword>
<dbReference type="PANTHER" id="PTHR34220:SF11">
    <property type="entry name" value="SENSOR PROTEIN KINASE HPTS"/>
    <property type="match status" value="1"/>
</dbReference>
<keyword evidence="6" id="KW-0547">Nucleotide-binding</keyword>
<dbReference type="Pfam" id="PF00672">
    <property type="entry name" value="HAMP"/>
    <property type="match status" value="1"/>
</dbReference>
<keyword evidence="16" id="KW-1185">Reference proteome</keyword>
<dbReference type="GO" id="GO:0000155">
    <property type="term" value="F:phosphorelay sensor kinase activity"/>
    <property type="evidence" value="ECO:0007669"/>
    <property type="project" value="InterPro"/>
</dbReference>
<evidence type="ECO:0000256" key="1">
    <source>
        <dbReference type="ARBA" id="ARBA00004651"/>
    </source>
</evidence>
<sequence>MKNFNMYYTKKASLQTKLIRLFIMTSAVPILFISFFSFYNISNTLKKNTEELTINNLEQISNSLNIWLESYEDILYQIYTDDDVVTLVDKLNSGKDVEVSKNQLRRFLRGILNTKDYIRSITVITSEGMIIAYDQLTSSSSDKSWLPQFSLSQDQLYEEISKDNSTHIFPTEYGVSFANKDYYLFHMAHRIIDYKDLTKKNGVVIVSIDEKLLSKVCIEKDISYKNRSDINFIVDQKGRLISYNNEEQLTNTVTNSKAILKDRKEDYLNFISQETKIKKEYLSVYVFRNEELSWDIVNVTNQWADIRTLSLQQQIVILVGTLSLLIAISLTVWLSRRLVSSVKKVTEAMYTVSTGNLETKVNIEKQMPLEIEFIALQFNDMLVKLYEAIKKENEAKERQLDAEIRALEAQINPHFLYNTLDTINWMAINKEDYDISNAINSLAMILRYAITNSNATVEIHQELDWLKNYIYLQQIRLKNTFHYELDVDPQILNDKVHKLILQPFVENAIIHGFEGITREHILIIKLELQDDFIRILIKDNGKGIEPAVVEEINNKVFNHSDRGSHIGMENVISRLFMYYGEAASVQINSILDEETEVVILIPRRT</sequence>
<dbReference type="RefSeq" id="WP_228353544.1">
    <property type="nucleotide sequence ID" value="NZ_JACEGA010000001.1"/>
</dbReference>
<dbReference type="Gene3D" id="6.10.340.10">
    <property type="match status" value="1"/>
</dbReference>
<dbReference type="InterPro" id="IPR050640">
    <property type="entry name" value="Bact_2-comp_sensor_kinase"/>
</dbReference>
<dbReference type="EMBL" id="JACEGA010000001">
    <property type="protein sequence ID" value="MBB2183932.1"/>
    <property type="molecule type" value="Genomic_DNA"/>
</dbReference>
<dbReference type="PROSITE" id="PS50885">
    <property type="entry name" value="HAMP"/>
    <property type="match status" value="1"/>
</dbReference>
<comment type="caution">
    <text evidence="15">The sequence shown here is derived from an EMBL/GenBank/DDBJ whole genome shotgun (WGS) entry which is preliminary data.</text>
</comment>
<evidence type="ECO:0000256" key="7">
    <source>
        <dbReference type="ARBA" id="ARBA00022777"/>
    </source>
</evidence>
<dbReference type="Pfam" id="PF06580">
    <property type="entry name" value="His_kinase"/>
    <property type="match status" value="1"/>
</dbReference>
<dbReference type="Proteomes" id="UP000574276">
    <property type="component" value="Unassembled WGS sequence"/>
</dbReference>
<evidence type="ECO:0000313" key="16">
    <source>
        <dbReference type="Proteomes" id="UP000574276"/>
    </source>
</evidence>
<comment type="subcellular location">
    <subcellularLocation>
        <location evidence="1">Cell membrane</location>
        <topology evidence="1">Multi-pass membrane protein</topology>
    </subcellularLocation>
</comment>
<evidence type="ECO:0000313" key="15">
    <source>
        <dbReference type="EMBL" id="MBB2183932.1"/>
    </source>
</evidence>
<evidence type="ECO:0000256" key="4">
    <source>
        <dbReference type="ARBA" id="ARBA00022679"/>
    </source>
</evidence>
<evidence type="ECO:0000259" key="14">
    <source>
        <dbReference type="PROSITE" id="PS50885"/>
    </source>
</evidence>
<evidence type="ECO:0000256" key="3">
    <source>
        <dbReference type="ARBA" id="ARBA00022553"/>
    </source>
</evidence>
<feature type="coiled-coil region" evidence="12">
    <location>
        <begin position="379"/>
        <end position="410"/>
    </location>
</feature>
<dbReference type="AlphaFoldDB" id="A0A839K420"/>
<protein>
    <submittedName>
        <fullName evidence="15">Histidine kinase</fullName>
    </submittedName>
</protein>
<evidence type="ECO:0000256" key="11">
    <source>
        <dbReference type="ARBA" id="ARBA00023136"/>
    </source>
</evidence>
<dbReference type="Pfam" id="PF02743">
    <property type="entry name" value="dCache_1"/>
    <property type="match status" value="1"/>
</dbReference>
<evidence type="ECO:0000256" key="10">
    <source>
        <dbReference type="ARBA" id="ARBA00023012"/>
    </source>
</evidence>
<evidence type="ECO:0000256" key="13">
    <source>
        <dbReference type="SAM" id="Phobius"/>
    </source>
</evidence>
<dbReference type="PANTHER" id="PTHR34220">
    <property type="entry name" value="SENSOR HISTIDINE KINASE YPDA"/>
    <property type="match status" value="1"/>
</dbReference>
<dbReference type="InterPro" id="IPR003660">
    <property type="entry name" value="HAMP_dom"/>
</dbReference>
<keyword evidence="9 13" id="KW-1133">Transmembrane helix</keyword>
<keyword evidence="2" id="KW-1003">Cell membrane</keyword>
<dbReference type="InterPro" id="IPR003594">
    <property type="entry name" value="HATPase_dom"/>
</dbReference>
<feature type="transmembrane region" description="Helical" evidence="13">
    <location>
        <begin position="315"/>
        <end position="334"/>
    </location>
</feature>
<feature type="transmembrane region" description="Helical" evidence="13">
    <location>
        <begin position="21"/>
        <end position="39"/>
    </location>
</feature>
<dbReference type="Gene3D" id="3.30.565.10">
    <property type="entry name" value="Histidine kinase-like ATPase, C-terminal domain"/>
    <property type="match status" value="1"/>
</dbReference>